<dbReference type="EMBL" id="QJKJ01000917">
    <property type="protein sequence ID" value="RDY10074.1"/>
    <property type="molecule type" value="Genomic_DNA"/>
</dbReference>
<dbReference type="Proteomes" id="UP000257109">
    <property type="component" value="Unassembled WGS sequence"/>
</dbReference>
<name>A0A371I526_MUCPR</name>
<accession>A0A371I526</accession>
<evidence type="ECO:0000313" key="2">
    <source>
        <dbReference type="Proteomes" id="UP000257109"/>
    </source>
</evidence>
<evidence type="ECO:0008006" key="3">
    <source>
        <dbReference type="Google" id="ProtNLM"/>
    </source>
</evidence>
<dbReference type="OrthoDB" id="1750444at2759"/>
<sequence length="107" mass="11831">MDPFDGTQGPQAHLQAFQTQMYISGGSDSLSCKLFPSTLRGVVIHWLATILACTIRSFNDLAVLFALQTKGESLNSYLAKFNNVTARVKDLDQKFFVKAFQKGLRVG</sequence>
<comment type="caution">
    <text evidence="1">The sequence shown here is derived from an EMBL/GenBank/DDBJ whole genome shotgun (WGS) entry which is preliminary data.</text>
</comment>
<dbReference type="PANTHER" id="PTHR33223:SF10">
    <property type="entry name" value="AMINOTRANSFERASE-LIKE PLANT MOBILE DOMAIN-CONTAINING PROTEIN"/>
    <property type="match status" value="1"/>
</dbReference>
<organism evidence="1 2">
    <name type="scientific">Mucuna pruriens</name>
    <name type="common">Velvet bean</name>
    <name type="synonym">Dolichos pruriens</name>
    <dbReference type="NCBI Taxonomy" id="157652"/>
    <lineage>
        <taxon>Eukaryota</taxon>
        <taxon>Viridiplantae</taxon>
        <taxon>Streptophyta</taxon>
        <taxon>Embryophyta</taxon>
        <taxon>Tracheophyta</taxon>
        <taxon>Spermatophyta</taxon>
        <taxon>Magnoliopsida</taxon>
        <taxon>eudicotyledons</taxon>
        <taxon>Gunneridae</taxon>
        <taxon>Pentapetalae</taxon>
        <taxon>rosids</taxon>
        <taxon>fabids</taxon>
        <taxon>Fabales</taxon>
        <taxon>Fabaceae</taxon>
        <taxon>Papilionoideae</taxon>
        <taxon>50 kb inversion clade</taxon>
        <taxon>NPAAA clade</taxon>
        <taxon>indigoferoid/millettioid clade</taxon>
        <taxon>Phaseoleae</taxon>
        <taxon>Mucuna</taxon>
    </lineage>
</organism>
<reference evidence="1" key="1">
    <citation type="submission" date="2018-05" db="EMBL/GenBank/DDBJ databases">
        <title>Draft genome of Mucuna pruriens seed.</title>
        <authorList>
            <person name="Nnadi N.E."/>
            <person name="Vos R."/>
            <person name="Hasami M.H."/>
            <person name="Devisetty U.K."/>
            <person name="Aguiy J.C."/>
        </authorList>
    </citation>
    <scope>NUCLEOTIDE SEQUENCE [LARGE SCALE GENOMIC DNA]</scope>
    <source>
        <strain evidence="1">JCA_2017</strain>
    </source>
</reference>
<protein>
    <recommendedName>
        <fullName evidence="3">Retrotransposon gag domain-containing protein</fullName>
    </recommendedName>
</protein>
<dbReference type="AlphaFoldDB" id="A0A371I526"/>
<proteinExistence type="predicted"/>
<evidence type="ECO:0000313" key="1">
    <source>
        <dbReference type="EMBL" id="RDY10074.1"/>
    </source>
</evidence>
<keyword evidence="2" id="KW-1185">Reference proteome</keyword>
<feature type="non-terminal residue" evidence="1">
    <location>
        <position position="1"/>
    </location>
</feature>
<gene>
    <name evidence="1" type="ORF">CR513_05464</name>
</gene>
<dbReference type="PANTHER" id="PTHR33223">
    <property type="entry name" value="CCHC-TYPE DOMAIN-CONTAINING PROTEIN"/>
    <property type="match status" value="1"/>
</dbReference>